<name>A0A645BHR2_9ZZZZ</name>
<comment type="caution">
    <text evidence="1">The sequence shown here is derived from an EMBL/GenBank/DDBJ whole genome shotgun (WGS) entry which is preliminary data.</text>
</comment>
<reference evidence="1" key="1">
    <citation type="submission" date="2019-08" db="EMBL/GenBank/DDBJ databases">
        <authorList>
            <person name="Kucharzyk K."/>
            <person name="Murdoch R.W."/>
            <person name="Higgins S."/>
            <person name="Loffler F."/>
        </authorList>
    </citation>
    <scope>NUCLEOTIDE SEQUENCE</scope>
</reference>
<dbReference type="AlphaFoldDB" id="A0A645BHR2"/>
<gene>
    <name evidence="1" type="ORF">SDC9_109610</name>
</gene>
<protein>
    <submittedName>
        <fullName evidence="1">Uncharacterized protein</fullName>
    </submittedName>
</protein>
<sequence length="155" mass="16626">MPTVCAGRAGHGVVFAPHRSRIHHCIQRQRYRLRACAVGVVIVHPVLGQGQITAAIVCVGDRHRRAVCLLAAGVILLPAARNFFHRVTVLDTTGISRQPCELVLPVIVCGQGCRIAKVAAILFQLYCNAGRAGQVFHGVVTAPHLFYCQAGTALC</sequence>
<accession>A0A645BHR2</accession>
<dbReference type="EMBL" id="VSSQ01019019">
    <property type="protein sequence ID" value="MPM62733.1"/>
    <property type="molecule type" value="Genomic_DNA"/>
</dbReference>
<proteinExistence type="predicted"/>
<organism evidence="1">
    <name type="scientific">bioreactor metagenome</name>
    <dbReference type="NCBI Taxonomy" id="1076179"/>
    <lineage>
        <taxon>unclassified sequences</taxon>
        <taxon>metagenomes</taxon>
        <taxon>ecological metagenomes</taxon>
    </lineage>
</organism>
<evidence type="ECO:0000313" key="1">
    <source>
        <dbReference type="EMBL" id="MPM62733.1"/>
    </source>
</evidence>